<dbReference type="STRING" id="537013.CLOSTMETH_03470"/>
<proteinExistence type="predicted"/>
<dbReference type="InterPro" id="IPR000182">
    <property type="entry name" value="GNAT_dom"/>
</dbReference>
<organism evidence="4 5">
    <name type="scientific">[Clostridium] methylpentosum DSM 5476</name>
    <dbReference type="NCBI Taxonomy" id="537013"/>
    <lineage>
        <taxon>Bacteria</taxon>
        <taxon>Bacillati</taxon>
        <taxon>Bacillota</taxon>
        <taxon>Clostridia</taxon>
        <taxon>Eubacteriales</taxon>
        <taxon>Oscillospiraceae</taxon>
        <taxon>Oscillospiraceae incertae sedis</taxon>
    </lineage>
</organism>
<keyword evidence="1 4" id="KW-0808">Transferase</keyword>
<comment type="caution">
    <text evidence="4">The sequence shown here is derived from an EMBL/GenBank/DDBJ whole genome shotgun (WGS) entry which is preliminary data.</text>
</comment>
<sequence>MEILIQKAQPQDAEAISRLYARSWREAYVHIIPEEDLNQLSDSHWAETFRTQFAADETMGLLAYCGDRLAGAAVLSPSRDERKPDAGEIMSFYIDPAFHRRGVGTHLMKEALDQLRGQGYPEAFLWVVTGNERAMAFYRHCGFAPDGDVLHAEFAGKTYLDHRYCTAL</sequence>
<dbReference type="AlphaFoldDB" id="C0EHX5"/>
<gene>
    <name evidence="4" type="ORF">CLOSTMETH_03470</name>
</gene>
<dbReference type="eggNOG" id="COG0456">
    <property type="taxonomic scope" value="Bacteria"/>
</dbReference>
<dbReference type="InterPro" id="IPR016181">
    <property type="entry name" value="Acyl_CoA_acyltransferase"/>
</dbReference>
<dbReference type="EMBL" id="ACEC01000122">
    <property type="protein sequence ID" value="EEG28947.1"/>
    <property type="molecule type" value="Genomic_DNA"/>
</dbReference>
<reference evidence="4 5" key="1">
    <citation type="submission" date="2009-01" db="EMBL/GenBank/DDBJ databases">
        <authorList>
            <person name="Fulton L."/>
            <person name="Clifton S."/>
            <person name="Fulton B."/>
            <person name="Xu J."/>
            <person name="Minx P."/>
            <person name="Pepin K.H."/>
            <person name="Johnson M."/>
            <person name="Bhonagiri V."/>
            <person name="Nash W.E."/>
            <person name="Mardis E.R."/>
            <person name="Wilson R.K."/>
        </authorList>
    </citation>
    <scope>NUCLEOTIDE SEQUENCE [LARGE SCALE GENOMIC DNA]</scope>
    <source>
        <strain evidence="4 5">DSM 5476</strain>
    </source>
</reference>
<reference evidence="4 5" key="2">
    <citation type="submission" date="2009-02" db="EMBL/GenBank/DDBJ databases">
        <title>Draft genome sequence of Clostridium methylpentosum (DSM 5476).</title>
        <authorList>
            <person name="Sudarsanam P."/>
            <person name="Ley R."/>
            <person name="Guruge J."/>
            <person name="Turnbaugh P.J."/>
            <person name="Mahowald M."/>
            <person name="Liep D."/>
            <person name="Gordon J."/>
        </authorList>
    </citation>
    <scope>NUCLEOTIDE SEQUENCE [LARGE SCALE GENOMIC DNA]</scope>
    <source>
        <strain evidence="4 5">DSM 5476</strain>
    </source>
</reference>
<dbReference type="HOGENOM" id="CLU_013985_18_2_9"/>
<evidence type="ECO:0000313" key="5">
    <source>
        <dbReference type="Proteomes" id="UP000003340"/>
    </source>
</evidence>
<dbReference type="GO" id="GO:0016747">
    <property type="term" value="F:acyltransferase activity, transferring groups other than amino-acyl groups"/>
    <property type="evidence" value="ECO:0007669"/>
    <property type="project" value="InterPro"/>
</dbReference>
<evidence type="ECO:0000313" key="4">
    <source>
        <dbReference type="EMBL" id="EEG28947.1"/>
    </source>
</evidence>
<feature type="domain" description="N-acetyltransferase" evidence="3">
    <location>
        <begin position="3"/>
        <end position="166"/>
    </location>
</feature>
<dbReference type="Pfam" id="PF00583">
    <property type="entry name" value="Acetyltransf_1"/>
    <property type="match status" value="1"/>
</dbReference>
<evidence type="ECO:0000259" key="3">
    <source>
        <dbReference type="PROSITE" id="PS51186"/>
    </source>
</evidence>
<dbReference type="PROSITE" id="PS51186">
    <property type="entry name" value="GNAT"/>
    <property type="match status" value="1"/>
</dbReference>
<dbReference type="PANTHER" id="PTHR43877">
    <property type="entry name" value="AMINOALKYLPHOSPHONATE N-ACETYLTRANSFERASE-RELATED-RELATED"/>
    <property type="match status" value="1"/>
</dbReference>
<dbReference type="Gene3D" id="3.40.630.30">
    <property type="match status" value="1"/>
</dbReference>
<dbReference type="SUPFAM" id="SSF55729">
    <property type="entry name" value="Acyl-CoA N-acyltransferases (Nat)"/>
    <property type="match status" value="1"/>
</dbReference>
<evidence type="ECO:0000256" key="2">
    <source>
        <dbReference type="ARBA" id="ARBA00023315"/>
    </source>
</evidence>
<protein>
    <submittedName>
        <fullName evidence="4">Acetyltransferase, GNAT family</fullName>
    </submittedName>
</protein>
<name>C0EHX5_9FIRM</name>
<evidence type="ECO:0000256" key="1">
    <source>
        <dbReference type="ARBA" id="ARBA00022679"/>
    </source>
</evidence>
<dbReference type="InterPro" id="IPR050832">
    <property type="entry name" value="Bact_Acetyltransf"/>
</dbReference>
<dbReference type="CDD" id="cd04301">
    <property type="entry name" value="NAT_SF"/>
    <property type="match status" value="1"/>
</dbReference>
<keyword evidence="5" id="KW-1185">Reference proteome</keyword>
<accession>C0EHX5</accession>
<keyword evidence="2" id="KW-0012">Acyltransferase</keyword>
<dbReference type="Proteomes" id="UP000003340">
    <property type="component" value="Unassembled WGS sequence"/>
</dbReference>